<keyword evidence="2" id="KW-1185">Reference proteome</keyword>
<reference evidence="1" key="1">
    <citation type="submission" date="2023-03" db="EMBL/GenBank/DDBJ databases">
        <title>Emydomyces testavorans Genome Sequence.</title>
        <authorList>
            <person name="Hoyer L."/>
        </authorList>
    </citation>
    <scope>NUCLEOTIDE SEQUENCE</scope>
    <source>
        <strain evidence="1">16-2883</strain>
    </source>
</reference>
<sequence length="135" mass="14721">MFSFPPLIESDQQTGNWYQALLDHPQCQGDPAKIQEAYESYRQASLKSSIASVSSWDSQSATAKIAPSPVLVQYLSQVAAKAVNTDPVVQPEHPETTYQTENVNCMVIWARPSAKVVNLALDLQSKVRAAVGTGE</sequence>
<evidence type="ECO:0000313" key="2">
    <source>
        <dbReference type="Proteomes" id="UP001219355"/>
    </source>
</evidence>
<accession>A0AAF0DKL0</accession>
<dbReference type="AlphaFoldDB" id="A0AAF0DKL0"/>
<evidence type="ECO:0000313" key="1">
    <source>
        <dbReference type="EMBL" id="WEW59166.1"/>
    </source>
</evidence>
<protein>
    <submittedName>
        <fullName evidence="1">Uncharacterized protein</fullName>
    </submittedName>
</protein>
<organism evidence="1 2">
    <name type="scientific">Emydomyces testavorans</name>
    <dbReference type="NCBI Taxonomy" id="2070801"/>
    <lineage>
        <taxon>Eukaryota</taxon>
        <taxon>Fungi</taxon>
        <taxon>Dikarya</taxon>
        <taxon>Ascomycota</taxon>
        <taxon>Pezizomycotina</taxon>
        <taxon>Eurotiomycetes</taxon>
        <taxon>Eurotiomycetidae</taxon>
        <taxon>Onygenales</taxon>
        <taxon>Nannizziopsiaceae</taxon>
        <taxon>Emydomyces</taxon>
    </lineage>
</organism>
<dbReference type="EMBL" id="CP120629">
    <property type="protein sequence ID" value="WEW59166.1"/>
    <property type="molecule type" value="Genomic_DNA"/>
</dbReference>
<dbReference type="Proteomes" id="UP001219355">
    <property type="component" value="Chromosome 3"/>
</dbReference>
<gene>
    <name evidence="1" type="ORF">PRK78_004635</name>
</gene>
<name>A0AAF0DKL0_9EURO</name>
<proteinExistence type="predicted"/>